<evidence type="ECO:0000313" key="1">
    <source>
        <dbReference type="EMBL" id="SIS87541.1"/>
    </source>
</evidence>
<evidence type="ECO:0008006" key="3">
    <source>
        <dbReference type="Google" id="ProtNLM"/>
    </source>
</evidence>
<dbReference type="OrthoDB" id="6973663at2"/>
<dbReference type="STRING" id="1086013.SAMN05421774_102821"/>
<name>A0A1N7MNM9_9RHOB</name>
<organism evidence="1 2">
    <name type="scientific">Gemmobacter megaterium</name>
    <dbReference type="NCBI Taxonomy" id="1086013"/>
    <lineage>
        <taxon>Bacteria</taxon>
        <taxon>Pseudomonadati</taxon>
        <taxon>Pseudomonadota</taxon>
        <taxon>Alphaproteobacteria</taxon>
        <taxon>Rhodobacterales</taxon>
        <taxon>Paracoccaceae</taxon>
        <taxon>Gemmobacter</taxon>
    </lineage>
</organism>
<sequence>MARPRSVPDATVHDAVLSLIRSKGEKAVTFSAVAARAGLAASSLAERHGSVAGMISDTYAGVWSRIESATEAAVAGAAQGPKGAVVLLKSLGGLGLPPVGADPERAMIWRSRIEAELALRLGGGSRGRESAAVLFAFWQGQQMWQLAGAKTARLKDVVRRLSG</sequence>
<dbReference type="SUPFAM" id="SSF46689">
    <property type="entry name" value="Homeodomain-like"/>
    <property type="match status" value="1"/>
</dbReference>
<dbReference type="EMBL" id="FTOT01000002">
    <property type="protein sequence ID" value="SIS87541.1"/>
    <property type="molecule type" value="Genomic_DNA"/>
</dbReference>
<keyword evidence="2" id="KW-1185">Reference proteome</keyword>
<evidence type="ECO:0000313" key="2">
    <source>
        <dbReference type="Proteomes" id="UP000186141"/>
    </source>
</evidence>
<protein>
    <recommendedName>
        <fullName evidence="3">Transcriptional regulator, TetR family</fullName>
    </recommendedName>
</protein>
<dbReference type="RefSeq" id="WP_076530036.1">
    <property type="nucleotide sequence ID" value="NZ_BMEH01000002.1"/>
</dbReference>
<dbReference type="Gene3D" id="1.10.357.10">
    <property type="entry name" value="Tetracycline Repressor, domain 2"/>
    <property type="match status" value="1"/>
</dbReference>
<accession>A0A1N7MNM9</accession>
<proteinExistence type="predicted"/>
<dbReference type="AlphaFoldDB" id="A0A1N7MNM9"/>
<dbReference type="Proteomes" id="UP000186141">
    <property type="component" value="Unassembled WGS sequence"/>
</dbReference>
<dbReference type="InterPro" id="IPR009057">
    <property type="entry name" value="Homeodomain-like_sf"/>
</dbReference>
<gene>
    <name evidence="1" type="ORF">SAMN05421774_102821</name>
</gene>
<reference evidence="1 2" key="1">
    <citation type="submission" date="2017-01" db="EMBL/GenBank/DDBJ databases">
        <authorList>
            <person name="Mah S.A."/>
            <person name="Swanson W.J."/>
            <person name="Moy G.W."/>
            <person name="Vacquier V.D."/>
        </authorList>
    </citation>
    <scope>NUCLEOTIDE SEQUENCE [LARGE SCALE GENOMIC DNA]</scope>
    <source>
        <strain evidence="1 2">DSM 26375</strain>
    </source>
</reference>